<dbReference type="UniPathway" id="UPA00588">
    <property type="reaction ID" value="UER00649"/>
</dbReference>
<dbReference type="NCBIfam" id="NF011105">
    <property type="entry name" value="PRK14532.1"/>
    <property type="match status" value="1"/>
</dbReference>
<keyword evidence="5 7" id="KW-0067">ATP-binding</keyword>
<feature type="binding site" evidence="5">
    <location>
        <position position="126"/>
    </location>
    <ligand>
        <name>ATP</name>
        <dbReference type="ChEBI" id="CHEBI:30616"/>
    </ligand>
</feature>
<dbReference type="GO" id="GO:0005737">
    <property type="term" value="C:cytoplasm"/>
    <property type="evidence" value="ECO:0007669"/>
    <property type="project" value="UniProtKB-SubCell"/>
</dbReference>
<comment type="catalytic activity">
    <reaction evidence="5 7">
        <text>AMP + ATP = 2 ADP</text>
        <dbReference type="Rhea" id="RHEA:12973"/>
        <dbReference type="ChEBI" id="CHEBI:30616"/>
        <dbReference type="ChEBI" id="CHEBI:456215"/>
        <dbReference type="ChEBI" id="CHEBI:456216"/>
        <dbReference type="EC" id="2.7.4.3"/>
    </reaction>
</comment>
<feature type="binding site" evidence="5">
    <location>
        <begin position="10"/>
        <end position="15"/>
    </location>
    <ligand>
        <name>ATP</name>
        <dbReference type="ChEBI" id="CHEBI:30616"/>
    </ligand>
</feature>
<gene>
    <name evidence="8" type="primary">adk_3</name>
    <name evidence="5" type="synonym">adk</name>
    <name evidence="8" type="ORF">K227x_49900</name>
</gene>
<dbReference type="HAMAP" id="MF_00235">
    <property type="entry name" value="Adenylate_kinase_Adk"/>
    <property type="match status" value="1"/>
</dbReference>
<keyword evidence="3 5" id="KW-0547">Nucleotide-binding</keyword>
<evidence type="ECO:0000256" key="7">
    <source>
        <dbReference type="RuleBase" id="RU003331"/>
    </source>
</evidence>
<evidence type="ECO:0000256" key="2">
    <source>
        <dbReference type="ARBA" id="ARBA00022727"/>
    </source>
</evidence>
<dbReference type="Gene3D" id="3.40.50.300">
    <property type="entry name" value="P-loop containing nucleotide triphosphate hydrolases"/>
    <property type="match status" value="1"/>
</dbReference>
<comment type="pathway">
    <text evidence="5">Purine metabolism; AMP biosynthesis via salvage pathway; AMP from ADP: step 1/1.</text>
</comment>
<keyword evidence="4 5" id="KW-0418">Kinase</keyword>
<dbReference type="RefSeq" id="WP_145173382.1">
    <property type="nucleotide sequence ID" value="NZ_CP036525.1"/>
</dbReference>
<comment type="function">
    <text evidence="5">Catalyzes the reversible transfer of the terminal phosphate group between ATP and AMP. Plays an important role in cellular energy homeostasis and in adenine nucleotide metabolism.</text>
</comment>
<evidence type="ECO:0000256" key="4">
    <source>
        <dbReference type="ARBA" id="ARBA00022777"/>
    </source>
</evidence>
<feature type="binding site" evidence="5">
    <location>
        <position position="31"/>
    </location>
    <ligand>
        <name>AMP</name>
        <dbReference type="ChEBI" id="CHEBI:456215"/>
    </ligand>
</feature>
<feature type="binding site" evidence="5">
    <location>
        <position position="171"/>
    </location>
    <ligand>
        <name>ATP</name>
        <dbReference type="ChEBI" id="CHEBI:30616"/>
    </ligand>
</feature>
<dbReference type="Pfam" id="PF00406">
    <property type="entry name" value="ADK"/>
    <property type="match status" value="1"/>
</dbReference>
<dbReference type="CDD" id="cd01428">
    <property type="entry name" value="ADK"/>
    <property type="match status" value="1"/>
</dbReference>
<organism evidence="8 9">
    <name type="scientific">Rubripirellula lacrimiformis</name>
    <dbReference type="NCBI Taxonomy" id="1930273"/>
    <lineage>
        <taxon>Bacteria</taxon>
        <taxon>Pseudomonadati</taxon>
        <taxon>Planctomycetota</taxon>
        <taxon>Planctomycetia</taxon>
        <taxon>Pirellulales</taxon>
        <taxon>Pirellulaceae</taxon>
        <taxon>Rubripirellula</taxon>
    </lineage>
</organism>
<sequence length="186" mass="20848">MRIIFIGPPGAGKGTQCNRLTERLQIPHLSTGEMLRETRNESALGRVVASYIDGGRLAPDYLVMRIVIKRLAQSDCSGGCLFDGFPRTVNQARLLDDYLAQKDDEINLVLHLAAQQEALVDRLLKRSLIEDRADDNAETISARLRVFHTQTAPVLDYYAGRDLVRTVDGMRSPDEVFDQIVDHLKV</sequence>
<evidence type="ECO:0000256" key="3">
    <source>
        <dbReference type="ARBA" id="ARBA00022741"/>
    </source>
</evidence>
<evidence type="ECO:0000256" key="5">
    <source>
        <dbReference type="HAMAP-Rule" id="MF_00235"/>
    </source>
</evidence>
<feature type="binding site" evidence="5">
    <location>
        <position position="143"/>
    </location>
    <ligand>
        <name>AMP</name>
        <dbReference type="ChEBI" id="CHEBI:456215"/>
    </ligand>
</feature>
<dbReference type="GO" id="GO:0044209">
    <property type="term" value="P:AMP salvage"/>
    <property type="evidence" value="ECO:0007669"/>
    <property type="project" value="UniProtKB-UniRule"/>
</dbReference>
<feature type="binding site" evidence="5">
    <location>
        <begin position="84"/>
        <end position="87"/>
    </location>
    <ligand>
        <name>AMP</name>
        <dbReference type="ChEBI" id="CHEBI:456215"/>
    </ligand>
</feature>
<keyword evidence="2 5" id="KW-0545">Nucleotide biosynthesis</keyword>
<keyword evidence="5" id="KW-0963">Cytoplasm</keyword>
<evidence type="ECO:0000313" key="9">
    <source>
        <dbReference type="Proteomes" id="UP000318538"/>
    </source>
</evidence>
<evidence type="ECO:0000313" key="8">
    <source>
        <dbReference type="EMBL" id="QDT06579.1"/>
    </source>
</evidence>
<comment type="subcellular location">
    <subcellularLocation>
        <location evidence="5 7">Cytoplasm</location>
    </subcellularLocation>
</comment>
<dbReference type="EC" id="2.7.4.3" evidence="5 7"/>
<dbReference type="PRINTS" id="PR00094">
    <property type="entry name" value="ADENYLTKNASE"/>
</dbReference>
<dbReference type="Proteomes" id="UP000318538">
    <property type="component" value="Chromosome"/>
</dbReference>
<dbReference type="GO" id="GO:0005524">
    <property type="term" value="F:ATP binding"/>
    <property type="evidence" value="ECO:0007669"/>
    <property type="project" value="UniProtKB-UniRule"/>
</dbReference>
<comment type="subunit">
    <text evidence="5 7">Monomer.</text>
</comment>
<evidence type="ECO:0000256" key="1">
    <source>
        <dbReference type="ARBA" id="ARBA00022679"/>
    </source>
</evidence>
<keyword evidence="9" id="KW-1185">Reference proteome</keyword>
<dbReference type="NCBIfam" id="NF011100">
    <property type="entry name" value="PRK14527.1"/>
    <property type="match status" value="1"/>
</dbReference>
<comment type="domain">
    <text evidence="5">Consists of three domains, a large central CORE domain and two small peripheral domains, NMPbind and LID, which undergo movements during catalysis. The LID domain closes over the site of phosphoryl transfer upon ATP binding. Assembling and dissambling the active center during each catalytic cycle provides an effective means to prevent ATP hydrolysis.</text>
</comment>
<keyword evidence="1 5" id="KW-0808">Transferase</keyword>
<dbReference type="NCBIfam" id="NF001381">
    <property type="entry name" value="PRK00279.1-3"/>
    <property type="match status" value="1"/>
</dbReference>
<dbReference type="PROSITE" id="PS00113">
    <property type="entry name" value="ADENYLATE_KINASE"/>
    <property type="match status" value="1"/>
</dbReference>
<comment type="similarity">
    <text evidence="5 6">Belongs to the adenylate kinase family.</text>
</comment>
<comment type="caution">
    <text evidence="5">Lacks conserved residue(s) required for the propagation of feature annotation.</text>
</comment>
<proteinExistence type="inferred from homology"/>
<dbReference type="InterPro" id="IPR000850">
    <property type="entry name" value="Adenylat/UMP-CMP_kin"/>
</dbReference>
<dbReference type="SUPFAM" id="SSF52540">
    <property type="entry name" value="P-loop containing nucleoside triphosphate hydrolases"/>
    <property type="match status" value="1"/>
</dbReference>
<dbReference type="KEGG" id="rlc:K227x_49900"/>
<feature type="binding site" evidence="5">
    <location>
        <position position="91"/>
    </location>
    <ligand>
        <name>AMP</name>
        <dbReference type="ChEBI" id="CHEBI:456215"/>
    </ligand>
</feature>
<dbReference type="PANTHER" id="PTHR23359">
    <property type="entry name" value="NUCLEOTIDE KINASE"/>
    <property type="match status" value="1"/>
</dbReference>
<accession>A0A517NHG4</accession>
<protein>
    <recommendedName>
        <fullName evidence="5 7">Adenylate kinase</fullName>
        <shortName evidence="5">AK</shortName>
        <ecNumber evidence="5 7">2.7.4.3</ecNumber>
    </recommendedName>
    <alternativeName>
        <fullName evidence="5">ATP-AMP transphosphorylase</fullName>
    </alternativeName>
    <alternativeName>
        <fullName evidence="5">ATP:AMP phosphotransferase</fullName>
    </alternativeName>
    <alternativeName>
        <fullName evidence="5">Adenylate monophosphate kinase</fullName>
    </alternativeName>
</protein>
<name>A0A517NHG4_9BACT</name>
<evidence type="ECO:0000256" key="6">
    <source>
        <dbReference type="RuleBase" id="RU003330"/>
    </source>
</evidence>
<feature type="binding site" evidence="5">
    <location>
        <position position="132"/>
    </location>
    <ligand>
        <name>AMP</name>
        <dbReference type="ChEBI" id="CHEBI:456215"/>
    </ligand>
</feature>
<reference evidence="8 9" key="1">
    <citation type="submission" date="2019-02" db="EMBL/GenBank/DDBJ databases">
        <title>Deep-cultivation of Planctomycetes and their phenomic and genomic characterization uncovers novel biology.</title>
        <authorList>
            <person name="Wiegand S."/>
            <person name="Jogler M."/>
            <person name="Boedeker C."/>
            <person name="Pinto D."/>
            <person name="Vollmers J."/>
            <person name="Rivas-Marin E."/>
            <person name="Kohn T."/>
            <person name="Peeters S.H."/>
            <person name="Heuer A."/>
            <person name="Rast P."/>
            <person name="Oberbeckmann S."/>
            <person name="Bunk B."/>
            <person name="Jeske O."/>
            <person name="Meyerdierks A."/>
            <person name="Storesund J.E."/>
            <person name="Kallscheuer N."/>
            <person name="Luecker S."/>
            <person name="Lage O.M."/>
            <person name="Pohl T."/>
            <person name="Merkel B.J."/>
            <person name="Hornburger P."/>
            <person name="Mueller R.-W."/>
            <person name="Bruemmer F."/>
            <person name="Labrenz M."/>
            <person name="Spormann A.M."/>
            <person name="Op den Camp H."/>
            <person name="Overmann J."/>
            <person name="Amann R."/>
            <person name="Jetten M.S.M."/>
            <person name="Mascher T."/>
            <person name="Medema M.H."/>
            <person name="Devos D.P."/>
            <person name="Kaster A.-K."/>
            <person name="Ovreas L."/>
            <person name="Rohde M."/>
            <person name="Galperin M.Y."/>
            <person name="Jogler C."/>
        </authorList>
    </citation>
    <scope>NUCLEOTIDE SEQUENCE [LARGE SCALE GENOMIC DNA]</scope>
    <source>
        <strain evidence="8 9">K22_7</strain>
    </source>
</reference>
<dbReference type="AlphaFoldDB" id="A0A517NHG4"/>
<feature type="binding site" evidence="5">
    <location>
        <position position="36"/>
    </location>
    <ligand>
        <name>AMP</name>
        <dbReference type="ChEBI" id="CHEBI:456215"/>
    </ligand>
</feature>
<dbReference type="EMBL" id="CP036525">
    <property type="protein sequence ID" value="QDT06579.1"/>
    <property type="molecule type" value="Genomic_DNA"/>
</dbReference>
<dbReference type="InterPro" id="IPR027417">
    <property type="entry name" value="P-loop_NTPase"/>
</dbReference>
<dbReference type="GO" id="GO:0004017">
    <property type="term" value="F:AMP kinase activity"/>
    <property type="evidence" value="ECO:0007669"/>
    <property type="project" value="UniProtKB-UniRule"/>
</dbReference>
<dbReference type="InterPro" id="IPR033690">
    <property type="entry name" value="Adenylat_kinase_CS"/>
</dbReference>
<dbReference type="OrthoDB" id="9805030at2"/>